<proteinExistence type="predicted"/>
<dbReference type="Proteomes" id="UP000274694">
    <property type="component" value="Unassembled WGS sequence"/>
</dbReference>
<dbReference type="EMBL" id="QGTA01000337">
    <property type="protein sequence ID" value="RQW85010.1"/>
    <property type="molecule type" value="Genomic_DNA"/>
</dbReference>
<comment type="caution">
    <text evidence="2">The sequence shown here is derived from an EMBL/GenBank/DDBJ whole genome shotgun (WGS) entry which is preliminary data.</text>
</comment>
<evidence type="ECO:0000313" key="2">
    <source>
        <dbReference type="EMBL" id="RQW85010.1"/>
    </source>
</evidence>
<feature type="compositionally biased region" description="Basic and acidic residues" evidence="1">
    <location>
        <begin position="1"/>
        <end position="30"/>
    </location>
</feature>
<evidence type="ECO:0000256" key="1">
    <source>
        <dbReference type="SAM" id="MobiDB-lite"/>
    </source>
</evidence>
<protein>
    <submittedName>
        <fullName evidence="2">GTPase activator</fullName>
    </submittedName>
</protein>
<accession>A0ABX9XU89</accession>
<sequence>MDDREGGSVEKRRDEDERDPRATREAEEAHGGSMAPSLVDDTGHPVAESPVPDNEPSALGSPDEDGTGS</sequence>
<dbReference type="RefSeq" id="WP_069089963.1">
    <property type="nucleotide sequence ID" value="NZ_JBEOTE010000009.1"/>
</dbReference>
<evidence type="ECO:0000313" key="3">
    <source>
        <dbReference type="Proteomes" id="UP000274694"/>
    </source>
</evidence>
<feature type="region of interest" description="Disordered" evidence="1">
    <location>
        <begin position="1"/>
        <end position="69"/>
    </location>
</feature>
<gene>
    <name evidence="2" type="ORF">DLJ60_31165</name>
</gene>
<name>A0ABX9XU89_MICCH</name>
<keyword evidence="3" id="KW-1185">Reference proteome</keyword>
<reference evidence="2 3" key="1">
    <citation type="submission" date="2018-05" db="EMBL/GenBank/DDBJ databases">
        <title>Micromonospora from Atacama Desert.</title>
        <authorList>
            <person name="Carro L."/>
            <person name="Goodfellow M."/>
            <person name="Klenk H.-P."/>
        </authorList>
    </citation>
    <scope>NUCLEOTIDE SEQUENCE [LARGE SCALE GENOMIC DNA]</scope>
    <source>
        <strain evidence="2 3">LB41</strain>
    </source>
</reference>
<organism evidence="2 3">
    <name type="scientific">Micromonospora chalcea</name>
    <dbReference type="NCBI Taxonomy" id="1874"/>
    <lineage>
        <taxon>Bacteria</taxon>
        <taxon>Bacillati</taxon>
        <taxon>Actinomycetota</taxon>
        <taxon>Actinomycetes</taxon>
        <taxon>Micromonosporales</taxon>
        <taxon>Micromonosporaceae</taxon>
        <taxon>Micromonospora</taxon>
    </lineage>
</organism>